<feature type="domain" description="DNA/pantothenate metabolism flavoprotein C-terminal" evidence="5">
    <location>
        <begin position="190"/>
        <end position="399"/>
    </location>
</feature>
<evidence type="ECO:0000256" key="3">
    <source>
        <dbReference type="HAMAP-Rule" id="MF_02225"/>
    </source>
</evidence>
<feature type="domain" description="Flavoprotein" evidence="4">
    <location>
        <begin position="19"/>
        <end position="167"/>
    </location>
</feature>
<dbReference type="InterPro" id="IPR003382">
    <property type="entry name" value="Flavoprotein"/>
</dbReference>
<keyword evidence="3" id="KW-0479">Metal-binding</keyword>
<dbReference type="Gene3D" id="3.40.50.10300">
    <property type="entry name" value="CoaB-like"/>
    <property type="match status" value="1"/>
</dbReference>
<proteinExistence type="inferred from homology"/>
<dbReference type="HAMAP" id="MF_02225">
    <property type="entry name" value="CoaBC"/>
    <property type="match status" value="1"/>
</dbReference>
<sequence>MLHPSKNIVGSESENLKGKKIVLCITGSVAAVRCPDLARKLMRQGAEVRAIMSESATELITPELMHWATGNRAVHDLTGAVEHVELAQWADIVLVAPSTANTVGKIASGIDDTPPTSVVSVALGLEKPIMVIPAMHRSMYSSEITQENISRLKDIGIQFLEPIVEEGKAKIPSGEEIADYLKDFAHPDNLEGERVLVTAGPTVEKLDPVRILTNQSSGKMGISIARAASNRGAEATLVYGPGSEPEPSEVETIRVETTEDMLGAVIGELEEDYDLFVAAAAPQDFTPKKARGEKLRRKEAVSVELIPTPGILEEARKVAPEIFMVGFKAECNVTDEQLKNAAEEKLKKHDLDLVVANDVMRPRAGFGTDTNDVILYSESGSHHLKASKIEIANSILDAFTER</sequence>
<feature type="binding site" evidence="3">
    <location>
        <position position="284"/>
    </location>
    <ligand>
        <name>CTP</name>
        <dbReference type="ChEBI" id="CHEBI:37563"/>
    </ligand>
</feature>
<evidence type="ECO:0000313" key="6">
    <source>
        <dbReference type="EMBL" id="KXA91624.1"/>
    </source>
</evidence>
<dbReference type="InterPro" id="IPR007085">
    <property type="entry name" value="DNA/pantothenate-metab_flavo_C"/>
</dbReference>
<dbReference type="Pfam" id="PF02441">
    <property type="entry name" value="Flavoprotein"/>
    <property type="match status" value="1"/>
</dbReference>
<dbReference type="NCBIfam" id="TIGR00521">
    <property type="entry name" value="coaBC_dfp"/>
    <property type="match status" value="1"/>
</dbReference>
<comment type="similarity">
    <text evidence="3">In the N-terminal section; belongs to the HFCD (homo-oligomeric flavin containing Cys decarboxylase) superfamily.</text>
</comment>
<dbReference type="GO" id="GO:0015937">
    <property type="term" value="P:coenzyme A biosynthetic process"/>
    <property type="evidence" value="ECO:0007669"/>
    <property type="project" value="UniProtKB-UniRule"/>
</dbReference>
<dbReference type="InterPro" id="IPR035929">
    <property type="entry name" value="CoaB-like_sf"/>
</dbReference>
<comment type="similarity">
    <text evidence="3">In the C-terminal section; belongs to the PPC synthetase family.</text>
</comment>
<feature type="region of interest" description="Phosphopantothenate--cysteine ligase" evidence="3">
    <location>
        <begin position="195"/>
        <end position="402"/>
    </location>
</feature>
<comment type="pathway">
    <text evidence="3">Cofactor biosynthesis; coenzyme A biosynthesis.</text>
</comment>
<comment type="cofactor">
    <cofactor evidence="3">
        <name>Mg(2+)</name>
        <dbReference type="ChEBI" id="CHEBI:18420"/>
    </cofactor>
</comment>
<feature type="binding site" evidence="3">
    <location>
        <position position="294"/>
    </location>
    <ligand>
        <name>CTP</name>
        <dbReference type="ChEBI" id="CHEBI:37563"/>
    </ligand>
</feature>
<accession>A0A133UBR8</accession>
<dbReference type="Gene3D" id="3.40.50.1950">
    <property type="entry name" value="Flavin prenyltransferase-like"/>
    <property type="match status" value="1"/>
</dbReference>
<dbReference type="PANTHER" id="PTHR14359">
    <property type="entry name" value="HOMO-OLIGOMERIC FLAVIN CONTAINING CYS DECARBOXYLASE FAMILY"/>
    <property type="match status" value="1"/>
</dbReference>
<keyword evidence="1 3" id="KW-0210">Decarboxylase</keyword>
<dbReference type="SUPFAM" id="SSF102645">
    <property type="entry name" value="CoaB-like"/>
    <property type="match status" value="1"/>
</dbReference>
<dbReference type="PANTHER" id="PTHR14359:SF6">
    <property type="entry name" value="PHOSPHOPANTOTHENOYLCYSTEINE DECARBOXYLASE"/>
    <property type="match status" value="1"/>
</dbReference>
<comment type="catalytic activity">
    <reaction evidence="3">
        <text>(R)-4'-phosphopantothenate + L-cysteine + CTP = N-[(R)-4-phosphopantothenoyl]-L-cysteine + CMP + diphosphate + H(+)</text>
        <dbReference type="Rhea" id="RHEA:19397"/>
        <dbReference type="ChEBI" id="CHEBI:10986"/>
        <dbReference type="ChEBI" id="CHEBI:15378"/>
        <dbReference type="ChEBI" id="CHEBI:33019"/>
        <dbReference type="ChEBI" id="CHEBI:35235"/>
        <dbReference type="ChEBI" id="CHEBI:37563"/>
        <dbReference type="ChEBI" id="CHEBI:59458"/>
        <dbReference type="ChEBI" id="CHEBI:60377"/>
        <dbReference type="EC" id="6.3.2.5"/>
    </reaction>
</comment>
<dbReference type="InterPro" id="IPR005252">
    <property type="entry name" value="CoaBC"/>
</dbReference>
<dbReference type="EMBL" id="LHXJ01000004">
    <property type="protein sequence ID" value="KXA91624.1"/>
    <property type="molecule type" value="Genomic_DNA"/>
</dbReference>
<comment type="caution">
    <text evidence="6">The sequence shown here is derived from an EMBL/GenBank/DDBJ whole genome shotgun (WGS) entry which is preliminary data.</text>
</comment>
<evidence type="ECO:0000256" key="1">
    <source>
        <dbReference type="ARBA" id="ARBA00022793"/>
    </source>
</evidence>
<dbReference type="GO" id="GO:0015941">
    <property type="term" value="P:pantothenate catabolic process"/>
    <property type="evidence" value="ECO:0007669"/>
    <property type="project" value="InterPro"/>
</dbReference>
<dbReference type="EC" id="6.3.2.5" evidence="3"/>
<dbReference type="GO" id="GO:0004632">
    <property type="term" value="F:phosphopantothenate--cysteine ligase activity"/>
    <property type="evidence" value="ECO:0007669"/>
    <property type="project" value="UniProtKB-UniRule"/>
</dbReference>
<gene>
    <name evidence="3" type="primary">coaBC</name>
    <name evidence="6" type="ORF">AKJ57_00630</name>
</gene>
<evidence type="ECO:0000313" key="7">
    <source>
        <dbReference type="Proteomes" id="UP000070163"/>
    </source>
</evidence>
<comment type="caution">
    <text evidence="3">Lacks conserved residue(s) required for the propagation of feature annotation.</text>
</comment>
<name>A0A133UBR8_9EURY</name>
<dbReference type="GO" id="GO:0071513">
    <property type="term" value="C:phosphopantothenoylcysteine decarboxylase complex"/>
    <property type="evidence" value="ECO:0007669"/>
    <property type="project" value="TreeGrafter"/>
</dbReference>
<feature type="binding site" evidence="3">
    <location>
        <position position="345"/>
    </location>
    <ligand>
        <name>CTP</name>
        <dbReference type="ChEBI" id="CHEBI:37563"/>
    </ligand>
</feature>
<dbReference type="GO" id="GO:0004633">
    <property type="term" value="F:phosphopantothenoylcysteine decarboxylase activity"/>
    <property type="evidence" value="ECO:0007669"/>
    <property type="project" value="UniProtKB-UniRule"/>
</dbReference>
<keyword evidence="2 3" id="KW-0456">Lyase</keyword>
<feature type="region of interest" description="Phosphopantothenoylcysteine decarboxylase" evidence="3">
    <location>
        <begin position="1"/>
        <end position="194"/>
    </location>
</feature>
<organism evidence="6 7">
    <name type="scientific">candidate division MSBL1 archaeon SCGC-AAA259A05</name>
    <dbReference type="NCBI Taxonomy" id="1698259"/>
    <lineage>
        <taxon>Archaea</taxon>
        <taxon>Methanobacteriati</taxon>
        <taxon>Methanobacteriota</taxon>
        <taxon>candidate division MSBL1</taxon>
    </lineage>
</organism>
<dbReference type="GO" id="GO:0046872">
    <property type="term" value="F:metal ion binding"/>
    <property type="evidence" value="ECO:0007669"/>
    <property type="project" value="UniProtKB-KW"/>
</dbReference>
<dbReference type="SUPFAM" id="SSF52507">
    <property type="entry name" value="Homo-oligomeric flavin-containing Cys decarboxylases, HFCD"/>
    <property type="match status" value="1"/>
</dbReference>
<dbReference type="UniPathway" id="UPA00241"/>
<dbReference type="AlphaFoldDB" id="A0A133UBR8"/>
<dbReference type="Pfam" id="PF04127">
    <property type="entry name" value="DFP"/>
    <property type="match status" value="1"/>
</dbReference>
<dbReference type="Proteomes" id="UP000070163">
    <property type="component" value="Unassembled WGS sequence"/>
</dbReference>
<keyword evidence="3" id="KW-0436">Ligase</keyword>
<evidence type="ECO:0000256" key="2">
    <source>
        <dbReference type="ARBA" id="ARBA00023239"/>
    </source>
</evidence>
<keyword evidence="3" id="KW-0285">Flavoprotein</keyword>
<keyword evidence="3" id="KW-0511">Multifunctional enzyme</keyword>
<dbReference type="PATRIC" id="fig|1698259.3.peg.814"/>
<comment type="catalytic activity">
    <reaction evidence="3">
        <text>N-[(R)-4-phosphopantothenoyl]-L-cysteine + H(+) = (R)-4'-phosphopantetheine + CO2</text>
        <dbReference type="Rhea" id="RHEA:16793"/>
        <dbReference type="ChEBI" id="CHEBI:15378"/>
        <dbReference type="ChEBI" id="CHEBI:16526"/>
        <dbReference type="ChEBI" id="CHEBI:59458"/>
        <dbReference type="ChEBI" id="CHEBI:61723"/>
        <dbReference type="EC" id="4.1.1.36"/>
    </reaction>
</comment>
<evidence type="ECO:0000259" key="4">
    <source>
        <dbReference type="Pfam" id="PF02441"/>
    </source>
</evidence>
<protein>
    <recommendedName>
        <fullName evidence="3">Coenzyme A biosynthesis bifunctional protein CoaBC</fullName>
    </recommendedName>
    <alternativeName>
        <fullName evidence="3">DNA/pantothenate metabolism flavoprotein</fullName>
    </alternativeName>
    <alternativeName>
        <fullName evidence="3">Phosphopantothenoylcysteine synthetase/decarboxylase</fullName>
        <shortName evidence="3">PPCS-PPCDC</shortName>
    </alternativeName>
    <domain>
        <recommendedName>
            <fullName evidence="3">Phosphopantothenoylcysteine decarboxylase</fullName>
            <shortName evidence="3">PPC decarboxylase</shortName>
            <shortName evidence="3">PPC-DC</shortName>
            <ecNumber evidence="3">4.1.1.36</ecNumber>
        </recommendedName>
        <alternativeName>
            <fullName evidence="3">CoaC</fullName>
        </alternativeName>
    </domain>
    <domain>
        <recommendedName>
            <fullName evidence="3">Phosphopantothenate--cysteine ligase</fullName>
            <ecNumber evidence="3">6.3.2.5</ecNumber>
        </recommendedName>
        <alternativeName>
            <fullName evidence="3">CoaB</fullName>
        </alternativeName>
        <alternativeName>
            <fullName evidence="3">Phosphopantothenoylcysteine synthetase</fullName>
            <shortName evidence="3">PPC synthetase</shortName>
            <shortName evidence="3">PPC-S</shortName>
        </alternativeName>
    </domain>
</protein>
<dbReference type="InterPro" id="IPR036551">
    <property type="entry name" value="Flavin_trans-like"/>
</dbReference>
<comment type="cofactor">
    <cofactor evidence="3">
        <name>FMN</name>
        <dbReference type="ChEBI" id="CHEBI:58210"/>
    </cofactor>
    <text evidence="3">Binds 1 FMN per subunit.</text>
</comment>
<dbReference type="EC" id="4.1.1.36" evidence="3"/>
<keyword evidence="3" id="KW-0288">FMN</keyword>
<dbReference type="GO" id="GO:0010181">
    <property type="term" value="F:FMN binding"/>
    <property type="evidence" value="ECO:0007669"/>
    <property type="project" value="UniProtKB-UniRule"/>
</dbReference>
<feature type="binding site" evidence="3">
    <location>
        <position position="327"/>
    </location>
    <ligand>
        <name>CTP</name>
        <dbReference type="ChEBI" id="CHEBI:37563"/>
    </ligand>
</feature>
<reference evidence="6 7" key="1">
    <citation type="journal article" date="2016" name="Sci. Rep.">
        <title>Metabolic traits of an uncultured archaeal lineage -MSBL1- from brine pools of the Red Sea.</title>
        <authorList>
            <person name="Mwirichia R."/>
            <person name="Alam I."/>
            <person name="Rashid M."/>
            <person name="Vinu M."/>
            <person name="Ba-Alawi W."/>
            <person name="Anthony Kamau A."/>
            <person name="Kamanda Ngugi D."/>
            <person name="Goker M."/>
            <person name="Klenk H.P."/>
            <person name="Bajic V."/>
            <person name="Stingl U."/>
        </authorList>
    </citation>
    <scope>NUCLEOTIDE SEQUENCE [LARGE SCALE GENOMIC DNA]</scope>
    <source>
        <strain evidence="6">SCGC-AAA259A05</strain>
    </source>
</reference>
<keyword evidence="7" id="KW-1185">Reference proteome</keyword>
<comment type="function">
    <text evidence="3">Catalyzes two sequential steps in the biosynthesis of coenzyme A. In the first step cysteine is conjugated to 4'-phosphopantothenate to form 4-phosphopantothenoylcysteine. In the second step the latter compound is decarboxylated to form 4'-phosphopantotheine.</text>
</comment>
<evidence type="ECO:0000259" key="5">
    <source>
        <dbReference type="Pfam" id="PF04127"/>
    </source>
</evidence>
<keyword evidence="3" id="KW-0460">Magnesium</keyword>